<reference evidence="2 3" key="1">
    <citation type="submission" date="2019-05" db="EMBL/GenBank/DDBJ databases">
        <title>Emergence of the Ug99 lineage of the wheat stem rust pathogen through somatic hybridization.</title>
        <authorList>
            <person name="Li F."/>
            <person name="Upadhyaya N.M."/>
            <person name="Sperschneider J."/>
            <person name="Matny O."/>
            <person name="Nguyen-Phuc H."/>
            <person name="Mago R."/>
            <person name="Raley C."/>
            <person name="Miller M.E."/>
            <person name="Silverstein K.A.T."/>
            <person name="Henningsen E."/>
            <person name="Hirsch C.D."/>
            <person name="Visser B."/>
            <person name="Pretorius Z.A."/>
            <person name="Steffenson B.J."/>
            <person name="Schwessinger B."/>
            <person name="Dodds P.N."/>
            <person name="Figueroa M."/>
        </authorList>
    </citation>
    <scope>NUCLEOTIDE SEQUENCE [LARGE SCALE GENOMIC DNA]</scope>
    <source>
        <strain evidence="2">21-0</strain>
    </source>
</reference>
<gene>
    <name evidence="2" type="ORF">PGT21_015847</name>
</gene>
<evidence type="ECO:0000313" key="3">
    <source>
        <dbReference type="Proteomes" id="UP000324748"/>
    </source>
</evidence>
<sequence length="139" mass="13927">MEANMVEVDTPQHTEAFYSVEDMVVTSYGGALNAGLAAHGNLGAGYNPASFGLGYGRNSGYEGVDGCPRGTYNPNFSGSGGLELGSIVGELGGAASANIGSMPGEGSHSGSCALNGGQQPMGQSLGSTAEFQQAQDLTR</sequence>
<evidence type="ECO:0000313" key="2">
    <source>
        <dbReference type="EMBL" id="KAA1103365.1"/>
    </source>
</evidence>
<keyword evidence="3" id="KW-1185">Reference proteome</keyword>
<dbReference type="AlphaFoldDB" id="A0A5B0PNY1"/>
<proteinExistence type="predicted"/>
<organism evidence="2 3">
    <name type="scientific">Puccinia graminis f. sp. tritici</name>
    <dbReference type="NCBI Taxonomy" id="56615"/>
    <lineage>
        <taxon>Eukaryota</taxon>
        <taxon>Fungi</taxon>
        <taxon>Dikarya</taxon>
        <taxon>Basidiomycota</taxon>
        <taxon>Pucciniomycotina</taxon>
        <taxon>Pucciniomycetes</taxon>
        <taxon>Pucciniales</taxon>
        <taxon>Pucciniaceae</taxon>
        <taxon>Puccinia</taxon>
    </lineage>
</organism>
<evidence type="ECO:0000256" key="1">
    <source>
        <dbReference type="SAM" id="MobiDB-lite"/>
    </source>
</evidence>
<feature type="region of interest" description="Disordered" evidence="1">
    <location>
        <begin position="98"/>
        <end position="139"/>
    </location>
</feature>
<accession>A0A5B0PNY1</accession>
<dbReference type="Proteomes" id="UP000324748">
    <property type="component" value="Unassembled WGS sequence"/>
</dbReference>
<protein>
    <submittedName>
        <fullName evidence="2">Uncharacterized protein</fullName>
    </submittedName>
</protein>
<feature type="compositionally biased region" description="Polar residues" evidence="1">
    <location>
        <begin position="108"/>
        <end position="139"/>
    </location>
</feature>
<comment type="caution">
    <text evidence="2">The sequence shown here is derived from an EMBL/GenBank/DDBJ whole genome shotgun (WGS) entry which is preliminary data.</text>
</comment>
<dbReference type="EMBL" id="VSWC01000042">
    <property type="protein sequence ID" value="KAA1103365.1"/>
    <property type="molecule type" value="Genomic_DNA"/>
</dbReference>
<name>A0A5B0PNY1_PUCGR</name>